<gene>
    <name evidence="1" type="ORF">BO66DRAFT_25917</name>
</gene>
<proteinExistence type="predicted"/>
<evidence type="ECO:0000313" key="1">
    <source>
        <dbReference type="EMBL" id="RAH72562.1"/>
    </source>
</evidence>
<dbReference type="EMBL" id="KZ824943">
    <property type="protein sequence ID" value="RAH72562.1"/>
    <property type="molecule type" value="Genomic_DNA"/>
</dbReference>
<dbReference type="Proteomes" id="UP000249661">
    <property type="component" value="Unassembled WGS sequence"/>
</dbReference>
<organism evidence="1 2">
    <name type="scientific">Aspergillus aculeatinus CBS 121060</name>
    <dbReference type="NCBI Taxonomy" id="1448322"/>
    <lineage>
        <taxon>Eukaryota</taxon>
        <taxon>Fungi</taxon>
        <taxon>Dikarya</taxon>
        <taxon>Ascomycota</taxon>
        <taxon>Pezizomycotina</taxon>
        <taxon>Eurotiomycetes</taxon>
        <taxon>Eurotiomycetidae</taxon>
        <taxon>Eurotiales</taxon>
        <taxon>Aspergillaceae</taxon>
        <taxon>Aspergillus</taxon>
        <taxon>Aspergillus subgen. Circumdati</taxon>
    </lineage>
</organism>
<evidence type="ECO:0000313" key="2">
    <source>
        <dbReference type="Proteomes" id="UP000249661"/>
    </source>
</evidence>
<name>A0ACD1HFJ0_9EURO</name>
<accession>A0ACD1HFJ0</accession>
<sequence length="151" mass="16439">MPCTQHTISTTGYPFSNKGSASSFQERSLLSHGECLSSEQLSMAVMRELCSMEIHGCSRATYKACPAIACVKIRRHADTDDHMAISLESNYSSAISPSRHAMCEAVGRRRPAGWLGVGHNAKHFPVPPAAMICNTLPHSIQHNGDRPPRHG</sequence>
<protein>
    <submittedName>
        <fullName evidence="1">Uncharacterized protein</fullName>
    </submittedName>
</protein>
<keyword evidence="2" id="KW-1185">Reference proteome</keyword>
<reference evidence="1" key="1">
    <citation type="submission" date="2018-02" db="EMBL/GenBank/DDBJ databases">
        <title>The genomes of Aspergillus section Nigri reveals drivers in fungal speciation.</title>
        <authorList>
            <consortium name="DOE Joint Genome Institute"/>
            <person name="Vesth T.C."/>
            <person name="Nybo J."/>
            <person name="Theobald S."/>
            <person name="Brandl J."/>
            <person name="Frisvad J.C."/>
            <person name="Nielsen K.F."/>
            <person name="Lyhne E.K."/>
            <person name="Kogle M.E."/>
            <person name="Kuo A."/>
            <person name="Riley R."/>
            <person name="Clum A."/>
            <person name="Nolan M."/>
            <person name="Lipzen A."/>
            <person name="Salamov A."/>
            <person name="Henrissat B."/>
            <person name="Wiebenga A."/>
            <person name="De vries R.P."/>
            <person name="Grigoriev I.V."/>
            <person name="Mortensen U.H."/>
            <person name="Andersen M.R."/>
            <person name="Baker S.E."/>
        </authorList>
    </citation>
    <scope>NUCLEOTIDE SEQUENCE</scope>
    <source>
        <strain evidence="1">CBS 121060</strain>
    </source>
</reference>